<dbReference type="KEGG" id="maur:BOH66_04115"/>
<dbReference type="Proteomes" id="UP000187185">
    <property type="component" value="Chromosome"/>
</dbReference>
<dbReference type="GO" id="GO:0016747">
    <property type="term" value="F:acyltransferase activity, transferring groups other than amino-acyl groups"/>
    <property type="evidence" value="ECO:0007669"/>
    <property type="project" value="InterPro"/>
</dbReference>
<dbReference type="OrthoDB" id="3216107at2"/>
<dbReference type="EMBL" id="CP018762">
    <property type="protein sequence ID" value="APZ33548.1"/>
    <property type="molecule type" value="Genomic_DNA"/>
</dbReference>
<organism evidence="2 3">
    <name type="scientific">Microbacterium aurum</name>
    <dbReference type="NCBI Taxonomy" id="36805"/>
    <lineage>
        <taxon>Bacteria</taxon>
        <taxon>Bacillati</taxon>
        <taxon>Actinomycetota</taxon>
        <taxon>Actinomycetes</taxon>
        <taxon>Micrococcales</taxon>
        <taxon>Microbacteriaceae</taxon>
        <taxon>Microbacterium</taxon>
    </lineage>
</organism>
<dbReference type="SUPFAM" id="SSF55729">
    <property type="entry name" value="Acyl-CoA N-acyltransferases (Nat)"/>
    <property type="match status" value="1"/>
</dbReference>
<dbReference type="PANTHER" id="PTHR43233:SF1">
    <property type="entry name" value="FAMILY N-ACETYLTRANSFERASE, PUTATIVE (AFU_ORTHOLOGUE AFUA_6G03350)-RELATED"/>
    <property type="match status" value="1"/>
</dbReference>
<evidence type="ECO:0000313" key="3">
    <source>
        <dbReference type="Proteomes" id="UP000187185"/>
    </source>
</evidence>
<dbReference type="Pfam" id="PF00583">
    <property type="entry name" value="Acetyltransf_1"/>
    <property type="match status" value="1"/>
</dbReference>
<dbReference type="CDD" id="cd04301">
    <property type="entry name" value="NAT_SF"/>
    <property type="match status" value="1"/>
</dbReference>
<name>A0A1P8U609_9MICO</name>
<dbReference type="Gene3D" id="3.40.630.30">
    <property type="match status" value="1"/>
</dbReference>
<dbReference type="InterPro" id="IPR053144">
    <property type="entry name" value="Acetyltransferase_Butenolide"/>
</dbReference>
<evidence type="ECO:0000313" key="2">
    <source>
        <dbReference type="EMBL" id="APZ33548.1"/>
    </source>
</evidence>
<reference evidence="2 3" key="1">
    <citation type="submission" date="2016-12" db="EMBL/GenBank/DDBJ databases">
        <title>Complete genome sequence of Microbacterium aurum KACC 15219.</title>
        <authorList>
            <person name="Jung Y."/>
            <person name="Shin J.-H."/>
            <person name="Lee Y.-J."/>
            <person name="Yi H."/>
            <person name="Bahn Y.-S."/>
            <person name="Kim J.F."/>
            <person name="Lee D.-W."/>
        </authorList>
    </citation>
    <scope>NUCLEOTIDE SEQUENCE [LARGE SCALE GENOMIC DNA]</scope>
    <source>
        <strain evidence="2 3">KACC 15219</strain>
    </source>
</reference>
<dbReference type="InterPro" id="IPR016181">
    <property type="entry name" value="Acyl_CoA_acyltransferase"/>
</dbReference>
<dbReference type="AlphaFoldDB" id="A0A1P8U609"/>
<dbReference type="PROSITE" id="PS51186">
    <property type="entry name" value="GNAT"/>
    <property type="match status" value="1"/>
</dbReference>
<gene>
    <name evidence="2" type="ORF">BOH66_04115</name>
</gene>
<dbReference type="PANTHER" id="PTHR43233">
    <property type="entry name" value="FAMILY N-ACETYLTRANSFERASE, PUTATIVE (AFU_ORTHOLOGUE AFUA_6G03350)-RELATED"/>
    <property type="match status" value="1"/>
</dbReference>
<feature type="domain" description="N-acetyltransferase" evidence="1">
    <location>
        <begin position="1"/>
        <end position="135"/>
    </location>
</feature>
<proteinExistence type="predicted"/>
<dbReference type="InterPro" id="IPR000182">
    <property type="entry name" value="GNAT_dom"/>
</dbReference>
<dbReference type="RefSeq" id="WP_076689551.1">
    <property type="nucleotide sequence ID" value="NZ_CP018762.1"/>
</dbReference>
<dbReference type="STRING" id="36805.BOH66_04115"/>
<keyword evidence="3" id="KW-1185">Reference proteome</keyword>
<sequence>MPVFSADPARIDVALVHRWLSEESYWAKGRPRATQDVAMAGSRNYGVYDEATGAQLAYARVVTDGALFAWLCDVFVAPAVRGTGAGKLLLQGVLDDLEPLGLKRMLLATADAQELYRRFGFAELSGEMAWMIRQS</sequence>
<keyword evidence="2" id="KW-0808">Transferase</keyword>
<accession>A0A1P8U609</accession>
<evidence type="ECO:0000259" key="1">
    <source>
        <dbReference type="PROSITE" id="PS51186"/>
    </source>
</evidence>
<protein>
    <submittedName>
        <fullName evidence="2">GNAT family N-acetyltransferase</fullName>
    </submittedName>
</protein>